<dbReference type="InterPro" id="IPR000031">
    <property type="entry name" value="PurE_dom"/>
</dbReference>
<comment type="pathway">
    <text evidence="3 4">Purine metabolism; IMP biosynthesis via de novo pathway; 5-amino-1-(5-phospho-D-ribosyl)imidazole-4-carboxylate from 5-amino-1-(5-phospho-D-ribosyl)imidazole (N5-CAIR route): step 2/2.</text>
</comment>
<evidence type="ECO:0000256" key="5">
    <source>
        <dbReference type="PIRSR" id="PIRSR001338-1"/>
    </source>
</evidence>
<dbReference type="STRING" id="1089553.Tph_c08420"/>
<feature type="binding site" evidence="3 5">
    <location>
        <position position="15"/>
    </location>
    <ligand>
        <name>substrate</name>
    </ligand>
</feature>
<dbReference type="PIRSF" id="PIRSF001338">
    <property type="entry name" value="AIR_carboxylase"/>
    <property type="match status" value="1"/>
</dbReference>
<dbReference type="EMBL" id="CP003732">
    <property type="protein sequence ID" value="AFV11072.1"/>
    <property type="molecule type" value="Genomic_DNA"/>
</dbReference>
<dbReference type="GO" id="GO:0034023">
    <property type="term" value="F:5-(carboxyamino)imidazole ribonucleotide mutase activity"/>
    <property type="evidence" value="ECO:0007669"/>
    <property type="project" value="UniProtKB-UniRule"/>
</dbReference>
<dbReference type="AlphaFoldDB" id="K4LG59"/>
<keyword evidence="7" id="KW-0456">Lyase</keyword>
<reference evidence="7 8" key="1">
    <citation type="journal article" date="2012" name="BMC Genomics">
        <title>Genome-guided analysis of physiological and morphological traits of the fermentative acetate oxidizer Thermacetogenium phaeum.</title>
        <authorList>
            <person name="Oehler D."/>
            <person name="Poehlein A."/>
            <person name="Leimbach A."/>
            <person name="Muller N."/>
            <person name="Daniel R."/>
            <person name="Gottschalk G."/>
            <person name="Schink B."/>
        </authorList>
    </citation>
    <scope>NUCLEOTIDE SEQUENCE [LARGE SCALE GENOMIC DNA]</scope>
    <source>
        <strain evidence="8">ATCC BAA-254 / DSM 26808 / PB</strain>
    </source>
</reference>
<evidence type="ECO:0000313" key="7">
    <source>
        <dbReference type="EMBL" id="AFV11072.1"/>
    </source>
</evidence>
<dbReference type="NCBIfam" id="TIGR01162">
    <property type="entry name" value="purE"/>
    <property type="match status" value="1"/>
</dbReference>
<sequence>MEKPLVGIVLGSDSDLPVMEEAARILDDFGVPYEMTIASAHRSPDLAAEYARTAEERGLKLLIAGAGMAAHLPGVLAAYTCLPVIGVPLQGGALNGVDALYSIVQMPPGVPVAAVAINGARNAALLAVQILGLGEPLLRERFRTYKEGLVESVARKAEKLKERM</sequence>
<dbReference type="GO" id="GO:0016829">
    <property type="term" value="F:lyase activity"/>
    <property type="evidence" value="ECO:0007669"/>
    <property type="project" value="UniProtKB-KW"/>
</dbReference>
<accession>K4LG59</accession>
<evidence type="ECO:0000256" key="1">
    <source>
        <dbReference type="ARBA" id="ARBA00022755"/>
    </source>
</evidence>
<keyword evidence="8" id="KW-1185">Reference proteome</keyword>
<comment type="catalytic activity">
    <reaction evidence="3 4">
        <text>5-carboxyamino-1-(5-phospho-D-ribosyl)imidazole + H(+) = 5-amino-1-(5-phospho-D-ribosyl)imidazole-4-carboxylate</text>
        <dbReference type="Rhea" id="RHEA:13193"/>
        <dbReference type="ChEBI" id="CHEBI:15378"/>
        <dbReference type="ChEBI" id="CHEBI:58730"/>
        <dbReference type="ChEBI" id="CHEBI:77657"/>
        <dbReference type="EC" id="5.4.99.18"/>
    </reaction>
</comment>
<dbReference type="KEGG" id="tpz:Tph_c08420"/>
<dbReference type="GO" id="GO:0006189">
    <property type="term" value="P:'de novo' IMP biosynthetic process"/>
    <property type="evidence" value="ECO:0007669"/>
    <property type="project" value="UniProtKB-UniRule"/>
</dbReference>
<keyword evidence="1 3" id="KW-0658">Purine biosynthesis</keyword>
<protein>
    <recommendedName>
        <fullName evidence="3 4">N5-carboxyaminoimidazole ribonucleotide mutase</fullName>
        <shortName evidence="3 4">N5-CAIR mutase</shortName>
        <ecNumber evidence="3 4">5.4.99.18</ecNumber>
    </recommendedName>
    <alternativeName>
        <fullName evidence="3">5-(carboxyamino)imidazole ribonucleotide mutase</fullName>
    </alternativeName>
</protein>
<dbReference type="SMART" id="SM01001">
    <property type="entry name" value="AIRC"/>
    <property type="match status" value="1"/>
</dbReference>
<dbReference type="PANTHER" id="PTHR23046">
    <property type="entry name" value="PHOSPHORIBOSYLAMINOIMIDAZOLE CARBOXYLASE CATALYTIC SUBUNIT"/>
    <property type="match status" value="1"/>
</dbReference>
<feature type="binding site" evidence="3 5">
    <location>
        <position position="42"/>
    </location>
    <ligand>
        <name>substrate</name>
    </ligand>
</feature>
<name>K4LG59_THEPS</name>
<evidence type="ECO:0000313" key="8">
    <source>
        <dbReference type="Proteomes" id="UP000000467"/>
    </source>
</evidence>
<proteinExistence type="inferred from homology"/>
<gene>
    <name evidence="3 7" type="primary">purE</name>
    <name evidence="7" type="ordered locus">Tph_c08420</name>
</gene>
<comment type="similarity">
    <text evidence="3">Belongs to the AIR carboxylase family. Class I subfamily.</text>
</comment>
<dbReference type="InterPro" id="IPR024694">
    <property type="entry name" value="PurE_prokaryotes"/>
</dbReference>
<dbReference type="HOGENOM" id="CLU_094982_2_0_9"/>
<dbReference type="Pfam" id="PF00731">
    <property type="entry name" value="AIRC"/>
    <property type="match status" value="1"/>
</dbReference>
<dbReference type="Gene3D" id="3.40.50.1970">
    <property type="match status" value="1"/>
</dbReference>
<dbReference type="InterPro" id="IPR033747">
    <property type="entry name" value="PurE_ClassI"/>
</dbReference>
<dbReference type="Proteomes" id="UP000000467">
    <property type="component" value="Chromosome"/>
</dbReference>
<dbReference type="RefSeq" id="WP_015049953.1">
    <property type="nucleotide sequence ID" value="NC_018870.1"/>
</dbReference>
<dbReference type="EC" id="5.4.99.18" evidence="3 4"/>
<evidence type="ECO:0000259" key="6">
    <source>
        <dbReference type="SMART" id="SM01001"/>
    </source>
</evidence>
<dbReference type="UniPathway" id="UPA00074">
    <property type="reaction ID" value="UER00943"/>
</dbReference>
<dbReference type="SUPFAM" id="SSF52255">
    <property type="entry name" value="N5-CAIR mutase (phosphoribosylaminoimidazole carboxylase, PurE)"/>
    <property type="match status" value="1"/>
</dbReference>
<dbReference type="HAMAP" id="MF_01929">
    <property type="entry name" value="PurE_classI"/>
    <property type="match status" value="1"/>
</dbReference>
<dbReference type="OrthoDB" id="9791908at2"/>
<organism evidence="7 8">
    <name type="scientific">Thermacetogenium phaeum (strain ATCC BAA-254 / DSM 26808 / PB)</name>
    <dbReference type="NCBI Taxonomy" id="1089553"/>
    <lineage>
        <taxon>Bacteria</taxon>
        <taxon>Bacillati</taxon>
        <taxon>Bacillota</taxon>
        <taxon>Clostridia</taxon>
        <taxon>Thermoanaerobacterales</taxon>
        <taxon>Thermoanaerobacteraceae</taxon>
        <taxon>Thermacetogenium</taxon>
    </lineage>
</organism>
<evidence type="ECO:0000256" key="4">
    <source>
        <dbReference type="PIRNR" id="PIRNR001338"/>
    </source>
</evidence>
<evidence type="ECO:0000256" key="2">
    <source>
        <dbReference type="ARBA" id="ARBA00023235"/>
    </source>
</evidence>
<dbReference type="eggNOG" id="COG0041">
    <property type="taxonomic scope" value="Bacteria"/>
</dbReference>
<keyword evidence="2 3" id="KW-0413">Isomerase</keyword>
<comment type="function">
    <text evidence="3 4">Catalyzes the conversion of N5-carboxyaminoimidazole ribonucleotide (N5-CAIR) to 4-carboxy-5-aminoimidazole ribonucleotide (CAIR).</text>
</comment>
<evidence type="ECO:0000256" key="3">
    <source>
        <dbReference type="HAMAP-Rule" id="MF_01929"/>
    </source>
</evidence>
<dbReference type="PANTHER" id="PTHR23046:SF2">
    <property type="entry name" value="PHOSPHORIBOSYLAMINOIMIDAZOLE CARBOXYLASE"/>
    <property type="match status" value="1"/>
</dbReference>
<feature type="binding site" evidence="3 5">
    <location>
        <position position="12"/>
    </location>
    <ligand>
        <name>substrate</name>
    </ligand>
</feature>
<feature type="domain" description="PurE" evidence="6">
    <location>
        <begin position="4"/>
        <end position="153"/>
    </location>
</feature>